<dbReference type="KEGG" id="sroi:IAG44_35710"/>
<dbReference type="AlphaFoldDB" id="A0A7H0INB2"/>
<evidence type="ECO:0000256" key="1">
    <source>
        <dbReference type="SAM" id="MobiDB-lite"/>
    </source>
</evidence>
<evidence type="ECO:0000313" key="3">
    <source>
        <dbReference type="Proteomes" id="UP000516052"/>
    </source>
</evidence>
<gene>
    <name evidence="2" type="ORF">IAG44_35710</name>
</gene>
<feature type="compositionally biased region" description="Pro residues" evidence="1">
    <location>
        <begin position="25"/>
        <end position="34"/>
    </location>
</feature>
<accession>A0A7H0INB2</accession>
<dbReference type="Proteomes" id="UP000516052">
    <property type="component" value="Chromosome"/>
</dbReference>
<reference evidence="2 3" key="1">
    <citation type="submission" date="2020-08" db="EMBL/GenBank/DDBJ databases">
        <title>A novel species.</title>
        <authorList>
            <person name="Gao J."/>
        </authorList>
    </citation>
    <scope>NUCLEOTIDE SEQUENCE [LARGE SCALE GENOMIC DNA]</scope>
    <source>
        <strain evidence="2 3">CRXT-G-22</strain>
    </source>
</reference>
<feature type="compositionally biased region" description="Low complexity" evidence="1">
    <location>
        <begin position="118"/>
        <end position="128"/>
    </location>
</feature>
<proteinExistence type="predicted"/>
<sequence length="128" mass="12407">MFYGGAAGRLGKIRAPAPREEEAPRPLPVGPAPGPVGLDGVDEGLLAALHADGRASLGNQVEAMPWLTVAPSVPAGVGRALAGQAEVSFAAAVTGSANLVAATPRRSAGGGARGGDGPDAAPGRAAQL</sequence>
<evidence type="ECO:0000313" key="2">
    <source>
        <dbReference type="EMBL" id="QNP74278.1"/>
    </source>
</evidence>
<name>A0A7H0INB2_9ACTN</name>
<protein>
    <submittedName>
        <fullName evidence="2">Uncharacterized protein</fullName>
    </submittedName>
</protein>
<feature type="region of interest" description="Disordered" evidence="1">
    <location>
        <begin position="1"/>
        <end position="38"/>
    </location>
</feature>
<dbReference type="RefSeq" id="WP_187751203.1">
    <property type="nucleotide sequence ID" value="NZ_CP060828.1"/>
</dbReference>
<dbReference type="EMBL" id="CP060828">
    <property type="protein sequence ID" value="QNP74278.1"/>
    <property type="molecule type" value="Genomic_DNA"/>
</dbReference>
<keyword evidence="3" id="KW-1185">Reference proteome</keyword>
<feature type="region of interest" description="Disordered" evidence="1">
    <location>
        <begin position="103"/>
        <end position="128"/>
    </location>
</feature>
<feature type="compositionally biased region" description="Gly residues" evidence="1">
    <location>
        <begin position="108"/>
        <end position="117"/>
    </location>
</feature>
<organism evidence="2 3">
    <name type="scientific">Streptomyces roseirectus</name>
    <dbReference type="NCBI Taxonomy" id="2768066"/>
    <lineage>
        <taxon>Bacteria</taxon>
        <taxon>Bacillati</taxon>
        <taxon>Actinomycetota</taxon>
        <taxon>Actinomycetes</taxon>
        <taxon>Kitasatosporales</taxon>
        <taxon>Streptomycetaceae</taxon>
        <taxon>Streptomyces</taxon>
    </lineage>
</organism>